<organism evidence="3">
    <name type="scientific">viral metagenome</name>
    <dbReference type="NCBI Taxonomy" id="1070528"/>
    <lineage>
        <taxon>unclassified sequences</taxon>
        <taxon>metagenomes</taxon>
        <taxon>organismal metagenomes</taxon>
    </lineage>
</organism>
<dbReference type="AlphaFoldDB" id="A0A6M3XQV4"/>
<dbReference type="EMBL" id="MT144833">
    <property type="protein sequence ID" value="QJI00160.1"/>
    <property type="molecule type" value="Genomic_DNA"/>
</dbReference>
<sequence>MSVTKTSLINKALTIAGASPITNITDDTNNARIVNRVYEIALKSILGECRWNFCTERALLNSSSTTMAWYYTDEICVYVRPSTCIRIFGTNDDDAEWREEGDLIISDTTGLGIIYTYYLDDPSKYPSAFVEAFIDKLCSDIGYMIINNKEAASAFLEKYNKVSLPKATAENAQVGKHQYLKDDAWEMAKYNNNNPIA</sequence>
<dbReference type="EMBL" id="MT142412">
    <property type="protein sequence ID" value="QJA80225.1"/>
    <property type="molecule type" value="Genomic_DNA"/>
</dbReference>
<gene>
    <name evidence="2" type="ORF">MM415A00760_0013</name>
    <name evidence="1" type="ORF">MM415B00904_0033</name>
    <name evidence="3" type="ORF">TM448B01850_0004</name>
</gene>
<reference evidence="3" key="1">
    <citation type="submission" date="2020-03" db="EMBL/GenBank/DDBJ databases">
        <title>The deep terrestrial virosphere.</title>
        <authorList>
            <person name="Holmfeldt K."/>
            <person name="Nilsson E."/>
            <person name="Simone D."/>
            <person name="Lopez-Fernandez M."/>
            <person name="Wu X."/>
            <person name="de Brujin I."/>
            <person name="Lundin D."/>
            <person name="Andersson A."/>
            <person name="Bertilsson S."/>
            <person name="Dopson M."/>
        </authorList>
    </citation>
    <scope>NUCLEOTIDE SEQUENCE</scope>
    <source>
        <strain evidence="2">MM415A00760</strain>
        <strain evidence="1">MM415B00904</strain>
        <strain evidence="3">TM448B01850</strain>
    </source>
</reference>
<name>A0A6M3XQV4_9ZZZZ</name>
<evidence type="ECO:0000313" key="3">
    <source>
        <dbReference type="EMBL" id="QJI00160.1"/>
    </source>
</evidence>
<protein>
    <submittedName>
        <fullName evidence="3">Putative tail tubular protein</fullName>
    </submittedName>
</protein>
<evidence type="ECO:0000313" key="1">
    <source>
        <dbReference type="EMBL" id="QJA61665.1"/>
    </source>
</evidence>
<accession>A0A6M3XQV4</accession>
<evidence type="ECO:0000313" key="2">
    <source>
        <dbReference type="EMBL" id="QJA80225.1"/>
    </source>
</evidence>
<proteinExistence type="predicted"/>
<dbReference type="EMBL" id="MT141448">
    <property type="protein sequence ID" value="QJA61665.1"/>
    <property type="molecule type" value="Genomic_DNA"/>
</dbReference>